<dbReference type="SUPFAM" id="SSF103025">
    <property type="entry name" value="Folate-binding domain"/>
    <property type="match status" value="1"/>
</dbReference>
<evidence type="ECO:0000259" key="1">
    <source>
        <dbReference type="Pfam" id="PF01571"/>
    </source>
</evidence>
<dbReference type="Proteomes" id="UP001595548">
    <property type="component" value="Unassembled WGS sequence"/>
</dbReference>
<dbReference type="RefSeq" id="WP_382416158.1">
    <property type="nucleotide sequence ID" value="NZ_AP031500.1"/>
</dbReference>
<name>A0ABV7HRW9_9GAMM</name>
<protein>
    <submittedName>
        <fullName evidence="2">YgfZ/GcvT domain-containing protein</fullName>
    </submittedName>
</protein>
<dbReference type="Gene3D" id="3.30.70.1400">
    <property type="entry name" value="Aminomethyltransferase beta-barrel domains"/>
    <property type="match status" value="1"/>
</dbReference>
<dbReference type="PANTHER" id="PTHR22602:SF0">
    <property type="entry name" value="TRANSFERASE CAF17, MITOCHONDRIAL-RELATED"/>
    <property type="match status" value="1"/>
</dbReference>
<evidence type="ECO:0000313" key="3">
    <source>
        <dbReference type="Proteomes" id="UP001595548"/>
    </source>
</evidence>
<dbReference type="Pfam" id="PF01571">
    <property type="entry name" value="GCV_T"/>
    <property type="match status" value="1"/>
</dbReference>
<dbReference type="InterPro" id="IPR006222">
    <property type="entry name" value="GCVT_N"/>
</dbReference>
<dbReference type="Gene3D" id="2.40.30.160">
    <property type="match status" value="1"/>
</dbReference>
<accession>A0ABV7HRW9</accession>
<evidence type="ECO:0000313" key="2">
    <source>
        <dbReference type="EMBL" id="MFC3155458.1"/>
    </source>
</evidence>
<dbReference type="PANTHER" id="PTHR22602">
    <property type="entry name" value="TRANSFERASE CAF17, MITOCHONDRIAL-RELATED"/>
    <property type="match status" value="1"/>
</dbReference>
<feature type="domain" description="GCVT N-terminal" evidence="1">
    <location>
        <begin position="36"/>
        <end position="195"/>
    </location>
</feature>
<dbReference type="InterPro" id="IPR017703">
    <property type="entry name" value="YgfZ/GCV_T_CS"/>
</dbReference>
<sequence length="350" mass="37990">MSNWQHFLDAQGATRSANGEIAFNTQQDSASQAAANTYLTELGYQGLLAFDGPDAAKFLQGQVTADVRELANGYWKLGAQCNLKGRMEASFALAQTNPEQILLRCHASLTDSLAQHLQKYAVFSKVTLNDASDTWRRFGLWGPGAAELVAAHGKRPTMNTGDAHSNEGLVCLKLDEQRYELWVSDAHAQDLWQKLASNCALADSHWWQLEDIRAGWAEITATSAGDFSPHELHYPLIGAVSFKKGCYTGQEVVARLHYKGKLKKHMARIALSAETLDLTAAIVDSAGTRRGALVMASATGDNNWEALAVIPDDDTAELFLATGDTGQPATKIARMSLPYPLPTADNNPEG</sequence>
<proteinExistence type="predicted"/>
<comment type="caution">
    <text evidence="2">The sequence shown here is derived from an EMBL/GenBank/DDBJ whole genome shotgun (WGS) entry which is preliminary data.</text>
</comment>
<dbReference type="NCBIfam" id="TIGR03317">
    <property type="entry name" value="ygfZ_signature"/>
    <property type="match status" value="1"/>
</dbReference>
<reference evidence="3" key="1">
    <citation type="journal article" date="2019" name="Int. J. Syst. Evol. Microbiol.">
        <title>The Global Catalogue of Microorganisms (GCM) 10K type strain sequencing project: providing services to taxonomists for standard genome sequencing and annotation.</title>
        <authorList>
            <consortium name="The Broad Institute Genomics Platform"/>
            <consortium name="The Broad Institute Genome Sequencing Center for Infectious Disease"/>
            <person name="Wu L."/>
            <person name="Ma J."/>
        </authorList>
    </citation>
    <scope>NUCLEOTIDE SEQUENCE [LARGE SCALE GENOMIC DNA]</scope>
    <source>
        <strain evidence="3">KCTC 52141</strain>
    </source>
</reference>
<dbReference type="InterPro" id="IPR045179">
    <property type="entry name" value="YgfZ/GcvT"/>
</dbReference>
<keyword evidence="3" id="KW-1185">Reference proteome</keyword>
<dbReference type="Gene3D" id="3.30.70.1630">
    <property type="match status" value="1"/>
</dbReference>
<organism evidence="2 3">
    <name type="scientific">Gilvimarinus japonicus</name>
    <dbReference type="NCBI Taxonomy" id="1796469"/>
    <lineage>
        <taxon>Bacteria</taxon>
        <taxon>Pseudomonadati</taxon>
        <taxon>Pseudomonadota</taxon>
        <taxon>Gammaproteobacteria</taxon>
        <taxon>Cellvibrionales</taxon>
        <taxon>Cellvibrionaceae</taxon>
        <taxon>Gilvimarinus</taxon>
    </lineage>
</organism>
<dbReference type="EMBL" id="JBHRTL010000006">
    <property type="protein sequence ID" value="MFC3155458.1"/>
    <property type="molecule type" value="Genomic_DNA"/>
</dbReference>
<gene>
    <name evidence="2" type="ORF">ACFOEB_09640</name>
</gene>